<keyword evidence="5" id="KW-1185">Reference proteome</keyword>
<dbReference type="SUPFAM" id="SSF81301">
    <property type="entry name" value="Nucleotidyltransferase"/>
    <property type="match status" value="1"/>
</dbReference>
<keyword evidence="1" id="KW-0808">Transferase</keyword>
<evidence type="ECO:0000313" key="5">
    <source>
        <dbReference type="Proteomes" id="UP001306508"/>
    </source>
</evidence>
<keyword evidence="2" id="KW-0548">Nucleotidyltransferase</keyword>
<gene>
    <name evidence="4" type="ORF">RI543_001434</name>
</gene>
<evidence type="ECO:0000256" key="2">
    <source>
        <dbReference type="ARBA" id="ARBA00022695"/>
    </source>
</evidence>
<dbReference type="AlphaFoldDB" id="A0AAN8A903"/>
<dbReference type="GO" id="GO:0003887">
    <property type="term" value="F:DNA-directed DNA polymerase activity"/>
    <property type="evidence" value="ECO:0007669"/>
    <property type="project" value="InterPro"/>
</dbReference>
<proteinExistence type="predicted"/>
<dbReference type="EMBL" id="JAWIZZ010000038">
    <property type="protein sequence ID" value="KAK5781046.1"/>
    <property type="molecule type" value="Genomic_DNA"/>
</dbReference>
<dbReference type="GO" id="GO:0006303">
    <property type="term" value="P:double-strand break repair via nonhomologous end joining"/>
    <property type="evidence" value="ECO:0007669"/>
    <property type="project" value="TreeGrafter"/>
</dbReference>
<feature type="domain" description="DNA polymerase beta thumb" evidence="3">
    <location>
        <begin position="40"/>
        <end position="88"/>
    </location>
</feature>
<protein>
    <recommendedName>
        <fullName evidence="3">DNA polymerase beta thumb domain-containing protein</fullName>
    </recommendedName>
</protein>
<dbReference type="PANTHER" id="PTHR11276">
    <property type="entry name" value="DNA POLYMERASE TYPE-X FAMILY MEMBER"/>
    <property type="match status" value="1"/>
</dbReference>
<reference evidence="5" key="1">
    <citation type="submission" date="2023-07" db="EMBL/GenBank/DDBJ databases">
        <title>A draft genome of Kazachstania heterogenica Y-27499.</title>
        <authorList>
            <person name="Donic C."/>
            <person name="Kralova J.S."/>
            <person name="Fidel L."/>
            <person name="Ben-Dor S."/>
            <person name="Jung S."/>
        </authorList>
    </citation>
    <scope>NUCLEOTIDE SEQUENCE [LARGE SCALE GENOMIC DNA]</scope>
    <source>
        <strain evidence="5">Y27499</strain>
    </source>
</reference>
<dbReference type="GO" id="GO:0006284">
    <property type="term" value="P:base-excision repair"/>
    <property type="evidence" value="ECO:0007669"/>
    <property type="project" value="TreeGrafter"/>
</dbReference>
<evidence type="ECO:0000313" key="4">
    <source>
        <dbReference type="EMBL" id="KAK5781046.1"/>
    </source>
</evidence>
<dbReference type="GO" id="GO:0003677">
    <property type="term" value="F:DNA binding"/>
    <property type="evidence" value="ECO:0007669"/>
    <property type="project" value="InterPro"/>
</dbReference>
<dbReference type="Proteomes" id="UP001306508">
    <property type="component" value="Unassembled WGS sequence"/>
</dbReference>
<organism evidence="4 5">
    <name type="scientific">Arxiozyma heterogenica</name>
    <dbReference type="NCBI Taxonomy" id="278026"/>
    <lineage>
        <taxon>Eukaryota</taxon>
        <taxon>Fungi</taxon>
        <taxon>Dikarya</taxon>
        <taxon>Ascomycota</taxon>
        <taxon>Saccharomycotina</taxon>
        <taxon>Saccharomycetes</taxon>
        <taxon>Saccharomycetales</taxon>
        <taxon>Saccharomycetaceae</taxon>
        <taxon>Arxiozyma</taxon>
    </lineage>
</organism>
<dbReference type="Pfam" id="PF14791">
    <property type="entry name" value="DNA_pol_B_thumb"/>
    <property type="match status" value="1"/>
</dbReference>
<dbReference type="Gene3D" id="3.30.210.10">
    <property type="entry name" value="DNA polymerase, thumb domain"/>
    <property type="match status" value="1"/>
</dbReference>
<dbReference type="InterPro" id="IPR029398">
    <property type="entry name" value="PolB_thumb"/>
</dbReference>
<dbReference type="GO" id="GO:0005634">
    <property type="term" value="C:nucleus"/>
    <property type="evidence" value="ECO:0007669"/>
    <property type="project" value="TreeGrafter"/>
</dbReference>
<dbReference type="InterPro" id="IPR022312">
    <property type="entry name" value="DNA_pol_X"/>
</dbReference>
<accession>A0AAN8A903</accession>
<comment type="caution">
    <text evidence="4">The sequence shown here is derived from an EMBL/GenBank/DDBJ whole genome shotgun (WGS) entry which is preliminary data.</text>
</comment>
<name>A0AAN8A903_9SACH</name>
<evidence type="ECO:0000256" key="1">
    <source>
        <dbReference type="ARBA" id="ARBA00022679"/>
    </source>
</evidence>
<sequence length="93" mass="11131">MNSTRIFDSEALRQHDRTGTTNYCRRLDFFSCRWSELGAARLQWTGSAEFNRWIRLEAIKKGYKLTQHGLFYRGKMIESFDEERIFKLTNTVK</sequence>
<dbReference type="InterPro" id="IPR043519">
    <property type="entry name" value="NT_sf"/>
</dbReference>
<dbReference type="PANTHER" id="PTHR11276:SF42">
    <property type="entry name" value="DNA POLYMERASE BETA"/>
    <property type="match status" value="1"/>
</dbReference>
<dbReference type="InterPro" id="IPR037160">
    <property type="entry name" value="DNA_Pol_thumb_sf"/>
</dbReference>
<evidence type="ECO:0000259" key="3">
    <source>
        <dbReference type="Pfam" id="PF14791"/>
    </source>
</evidence>